<evidence type="ECO:0000256" key="1">
    <source>
        <dbReference type="SAM" id="MobiDB-lite"/>
    </source>
</evidence>
<evidence type="ECO:0000313" key="5">
    <source>
        <dbReference type="Proteomes" id="UP000244081"/>
    </source>
</evidence>
<accession>A0A2T5V509</accession>
<evidence type="ECO:0000256" key="2">
    <source>
        <dbReference type="SAM" id="SignalP"/>
    </source>
</evidence>
<dbReference type="EMBL" id="QAYG01000009">
    <property type="protein sequence ID" value="PTW58835.1"/>
    <property type="molecule type" value="Genomic_DNA"/>
</dbReference>
<feature type="region of interest" description="Disordered" evidence="1">
    <location>
        <begin position="25"/>
        <end position="163"/>
    </location>
</feature>
<feature type="compositionally biased region" description="Pro residues" evidence="1">
    <location>
        <begin position="114"/>
        <end position="129"/>
    </location>
</feature>
<keyword evidence="5" id="KW-1185">Reference proteome</keyword>
<organism evidence="4 5">
    <name type="scientific">Breoghania corrubedonensis</name>
    <dbReference type="NCBI Taxonomy" id="665038"/>
    <lineage>
        <taxon>Bacteria</taxon>
        <taxon>Pseudomonadati</taxon>
        <taxon>Pseudomonadota</taxon>
        <taxon>Alphaproteobacteria</taxon>
        <taxon>Hyphomicrobiales</taxon>
        <taxon>Stappiaceae</taxon>
        <taxon>Breoghania</taxon>
    </lineage>
</organism>
<protein>
    <recommendedName>
        <fullName evidence="3">Extensin-like C-terminal domain-containing protein</fullName>
    </recommendedName>
</protein>
<dbReference type="AlphaFoldDB" id="A0A2T5V509"/>
<comment type="caution">
    <text evidence="4">The sequence shown here is derived from an EMBL/GenBank/DDBJ whole genome shotgun (WGS) entry which is preliminary data.</text>
</comment>
<proteinExistence type="predicted"/>
<evidence type="ECO:0000259" key="3">
    <source>
        <dbReference type="Pfam" id="PF06904"/>
    </source>
</evidence>
<sequence>MPKRQVAALLAAILSVCILPATGVAAPQSQQRGSVARDGAGQAMEEASGQPAEGKAEAAKPEAAKPEAAKPEVPGTAAQPSAGTDADTAADAESDIAAEAVGGAGAGRAAGNPAPAPKPGADHLPPPKPDMLAGTATDGSARSTARPVGTPVEKPGGKPARPEADTLFARVPPKLPDGPPQHPVACSLDGATIERVEQPEPEVPACHIPVPVELSALEAPQGIDLTPDATLDCALASSFSGWVRDVVAPAARSYLGSDLKGLRIASSFQCRRRNNLSSGKISEHAKGNAVDISAFRLADGRIVTVADGWKTKGKEKAFLMHVRKEACDRFLTVLSPEGDAYHQDHMHLDQGCHGKTCTYRICH</sequence>
<dbReference type="Proteomes" id="UP000244081">
    <property type="component" value="Unassembled WGS sequence"/>
</dbReference>
<gene>
    <name evidence="4" type="ORF">C8N35_109140</name>
</gene>
<dbReference type="OrthoDB" id="9809788at2"/>
<feature type="chain" id="PRO_5015722705" description="Extensin-like C-terminal domain-containing protein" evidence="2">
    <location>
        <begin position="26"/>
        <end position="363"/>
    </location>
</feature>
<keyword evidence="2" id="KW-0732">Signal</keyword>
<dbReference type="Pfam" id="PF06904">
    <property type="entry name" value="Extensin-like_C"/>
    <property type="match status" value="1"/>
</dbReference>
<dbReference type="RefSeq" id="WP_107991357.1">
    <property type="nucleotide sequence ID" value="NZ_QAYG01000009.1"/>
</dbReference>
<evidence type="ECO:0000313" key="4">
    <source>
        <dbReference type="EMBL" id="PTW58835.1"/>
    </source>
</evidence>
<dbReference type="InterPro" id="IPR009683">
    <property type="entry name" value="Extensin-like_C"/>
</dbReference>
<feature type="compositionally biased region" description="Basic and acidic residues" evidence="1">
    <location>
        <begin position="54"/>
        <end position="70"/>
    </location>
</feature>
<name>A0A2T5V509_9HYPH</name>
<feature type="signal peptide" evidence="2">
    <location>
        <begin position="1"/>
        <end position="25"/>
    </location>
</feature>
<reference evidence="4 5" key="1">
    <citation type="submission" date="2018-04" db="EMBL/GenBank/DDBJ databases">
        <title>Genomic Encyclopedia of Archaeal and Bacterial Type Strains, Phase II (KMG-II): from individual species to whole genera.</title>
        <authorList>
            <person name="Goeker M."/>
        </authorList>
    </citation>
    <scope>NUCLEOTIDE SEQUENCE [LARGE SCALE GENOMIC DNA]</scope>
    <source>
        <strain evidence="4 5">DSM 23382</strain>
    </source>
</reference>
<feature type="domain" description="Extensin-like C-terminal" evidence="3">
    <location>
        <begin position="193"/>
        <end position="362"/>
    </location>
</feature>